<dbReference type="CDD" id="cd07377">
    <property type="entry name" value="WHTH_GntR"/>
    <property type="match status" value="1"/>
</dbReference>
<proteinExistence type="predicted"/>
<dbReference type="PANTHER" id="PTHR38445">
    <property type="entry name" value="HTH-TYPE TRANSCRIPTIONAL REPRESSOR YTRA"/>
    <property type="match status" value="1"/>
</dbReference>
<keyword evidence="6" id="KW-1185">Reference proteome</keyword>
<dbReference type="EMBL" id="VIGC01000030">
    <property type="protein sequence ID" value="TQE93939.1"/>
    <property type="molecule type" value="Genomic_DNA"/>
</dbReference>
<dbReference type="InterPro" id="IPR036388">
    <property type="entry name" value="WH-like_DNA-bd_sf"/>
</dbReference>
<dbReference type="GO" id="GO:0003700">
    <property type="term" value="F:DNA-binding transcription factor activity"/>
    <property type="evidence" value="ECO:0007669"/>
    <property type="project" value="InterPro"/>
</dbReference>
<evidence type="ECO:0000259" key="4">
    <source>
        <dbReference type="PROSITE" id="PS50949"/>
    </source>
</evidence>
<dbReference type="InterPro" id="IPR036390">
    <property type="entry name" value="WH_DNA-bd_sf"/>
</dbReference>
<dbReference type="InterPro" id="IPR000524">
    <property type="entry name" value="Tscrpt_reg_HTH_GntR"/>
</dbReference>
<organism evidence="5 6">
    <name type="scientific">Litorilinea aerophila</name>
    <dbReference type="NCBI Taxonomy" id="1204385"/>
    <lineage>
        <taxon>Bacteria</taxon>
        <taxon>Bacillati</taxon>
        <taxon>Chloroflexota</taxon>
        <taxon>Caldilineae</taxon>
        <taxon>Caldilineales</taxon>
        <taxon>Caldilineaceae</taxon>
        <taxon>Litorilinea</taxon>
    </lineage>
</organism>
<gene>
    <name evidence="5" type="ORF">FKZ61_18975</name>
</gene>
<dbReference type="SUPFAM" id="SSF46785">
    <property type="entry name" value="Winged helix' DNA-binding domain"/>
    <property type="match status" value="1"/>
</dbReference>
<sequence>MSGCPGEVERKKWTETGETMRLQIETNSHLPVYAQLKEQIKFLILNGELAPGTPLPTTRQLAGFLGINRNTVHRAYQELQQEGLIRCQRGRDCEVVERPGAVAQPISARLLAIIDQAIEQAGELGVTPDDFATYVYARARQRQDVPVARRLAFVECQEPIAVAMAQAIEARLQVPVAPIVLEDLHDPSEETEARLQEAQVVATTFFHIQEVRRLLAGRGKEVVAIGVKPHLDKLIQIAQLPKGTPAALVCLSESCALDMERSLGNAGIRNLEPTLCGVDDPQRLSSALPAHGVVIASDFVAHQVQPLLQPEQRLITLDYTQLDEGAVDLLRSVLHEGTGSQTG</sequence>
<dbReference type="PRINTS" id="PR00035">
    <property type="entry name" value="HTHGNTR"/>
</dbReference>
<evidence type="ECO:0000256" key="2">
    <source>
        <dbReference type="ARBA" id="ARBA00023125"/>
    </source>
</evidence>
<dbReference type="Proteomes" id="UP000317371">
    <property type="component" value="Unassembled WGS sequence"/>
</dbReference>
<protein>
    <submittedName>
        <fullName evidence="5">GntR family transcriptional regulator</fullName>
    </submittedName>
</protein>
<reference evidence="5 6" key="1">
    <citation type="submission" date="2019-06" db="EMBL/GenBank/DDBJ databases">
        <title>Genome sequence of Litorilinea aerophila BAA-2444.</title>
        <authorList>
            <person name="Maclea K.S."/>
            <person name="Maurais E.G."/>
            <person name="Iannazzi L.C."/>
        </authorList>
    </citation>
    <scope>NUCLEOTIDE SEQUENCE [LARGE SCALE GENOMIC DNA]</scope>
    <source>
        <strain evidence="5 6">ATCC BAA-2444</strain>
    </source>
</reference>
<dbReference type="Gene3D" id="1.10.10.10">
    <property type="entry name" value="Winged helix-like DNA-binding domain superfamily/Winged helix DNA-binding domain"/>
    <property type="match status" value="1"/>
</dbReference>
<accession>A0A540VAZ3</accession>
<dbReference type="OrthoDB" id="163333at2"/>
<dbReference type="PANTHER" id="PTHR38445:SF9">
    <property type="entry name" value="HTH-TYPE TRANSCRIPTIONAL REPRESSOR YTRA"/>
    <property type="match status" value="1"/>
</dbReference>
<dbReference type="AlphaFoldDB" id="A0A540VAZ3"/>
<comment type="caution">
    <text evidence="5">The sequence shown here is derived from an EMBL/GenBank/DDBJ whole genome shotgun (WGS) entry which is preliminary data.</text>
</comment>
<keyword evidence="2" id="KW-0238">DNA-binding</keyword>
<name>A0A540VAZ3_9CHLR</name>
<dbReference type="GO" id="GO:0003677">
    <property type="term" value="F:DNA binding"/>
    <property type="evidence" value="ECO:0007669"/>
    <property type="project" value="UniProtKB-KW"/>
</dbReference>
<keyword evidence="3" id="KW-0804">Transcription</keyword>
<evidence type="ECO:0000256" key="3">
    <source>
        <dbReference type="ARBA" id="ARBA00023163"/>
    </source>
</evidence>
<evidence type="ECO:0000313" key="6">
    <source>
        <dbReference type="Proteomes" id="UP000317371"/>
    </source>
</evidence>
<dbReference type="PROSITE" id="PS50949">
    <property type="entry name" value="HTH_GNTR"/>
    <property type="match status" value="1"/>
</dbReference>
<dbReference type="Pfam" id="PF00392">
    <property type="entry name" value="GntR"/>
    <property type="match status" value="1"/>
</dbReference>
<feature type="domain" description="HTH gntR-type" evidence="4">
    <location>
        <begin position="30"/>
        <end position="98"/>
    </location>
</feature>
<dbReference type="SMART" id="SM00345">
    <property type="entry name" value="HTH_GNTR"/>
    <property type="match status" value="1"/>
</dbReference>
<keyword evidence="1" id="KW-0805">Transcription regulation</keyword>
<evidence type="ECO:0000256" key="1">
    <source>
        <dbReference type="ARBA" id="ARBA00023015"/>
    </source>
</evidence>
<dbReference type="InParanoid" id="A0A540VAZ3"/>
<evidence type="ECO:0000313" key="5">
    <source>
        <dbReference type="EMBL" id="TQE93939.1"/>
    </source>
</evidence>